<gene>
    <name evidence="5" type="primary">EFT1_1</name>
    <name evidence="5" type="ORF">G3M48_000205</name>
</gene>
<dbReference type="GO" id="GO:0003746">
    <property type="term" value="F:translation elongation factor activity"/>
    <property type="evidence" value="ECO:0007669"/>
    <property type="project" value="UniProtKB-KW"/>
</dbReference>
<feature type="domain" description="Tr-type G" evidence="4">
    <location>
        <begin position="133"/>
        <end position="249"/>
    </location>
</feature>
<dbReference type="Proteomes" id="UP001397290">
    <property type="component" value="Unassembled WGS sequence"/>
</dbReference>
<dbReference type="InterPro" id="IPR000795">
    <property type="entry name" value="T_Tr_GTP-bd_dom"/>
</dbReference>
<sequence>MPETADVWQIWQRSDPSVGFIGFVRLSLGAAMSEMQAQLWVARLLARHRIAGPLHPQGLVALQLGSYLRRVPRARVQCDVDHEAYACQLALDMKSAPGFADVWDSTSAMLTSPQIWETITRRPIFFQYFGPSNVRSMSVIAYVDHCKSTLINPLLAKAGIISTAKAGDARATDTRANEQERGITVKSTAISLYRHLDDPEDIKDMVGQKTEGQDFLINPINSPGHVYFSSEATGALRVTDGSLVVVDTVSVAEFVSFSAESLVVPCDYCVGRWVVMDWDDPVMPCGRCATTAVSTKCGGCHADGKPCIPVRLVAREE</sequence>
<feature type="non-terminal residue" evidence="5">
    <location>
        <position position="317"/>
    </location>
</feature>
<dbReference type="GO" id="GO:1990904">
    <property type="term" value="C:ribonucleoprotein complex"/>
    <property type="evidence" value="ECO:0007669"/>
    <property type="project" value="TreeGrafter"/>
</dbReference>
<dbReference type="PANTHER" id="PTHR42908">
    <property type="entry name" value="TRANSLATION ELONGATION FACTOR-RELATED"/>
    <property type="match status" value="1"/>
</dbReference>
<protein>
    <submittedName>
        <fullName evidence="5">Elongation factor 2</fullName>
    </submittedName>
</protein>
<dbReference type="InterPro" id="IPR027417">
    <property type="entry name" value="P-loop_NTPase"/>
</dbReference>
<comment type="caution">
    <text evidence="5">The sequence shown here is derived from an EMBL/GenBank/DDBJ whole genome shotgun (WGS) entry which is preliminary data.</text>
</comment>
<evidence type="ECO:0000256" key="2">
    <source>
        <dbReference type="ARBA" id="ARBA00022768"/>
    </source>
</evidence>
<keyword evidence="6" id="KW-1185">Reference proteome</keyword>
<dbReference type="GO" id="GO:0003924">
    <property type="term" value="F:GTPase activity"/>
    <property type="evidence" value="ECO:0007669"/>
    <property type="project" value="InterPro"/>
</dbReference>
<name>A0AAW0RH76_9HYPO</name>
<evidence type="ECO:0000256" key="1">
    <source>
        <dbReference type="ARBA" id="ARBA00022490"/>
    </source>
</evidence>
<dbReference type="PRINTS" id="PR00315">
    <property type="entry name" value="ELONGATNFCT"/>
</dbReference>
<dbReference type="PROSITE" id="PS00301">
    <property type="entry name" value="G_TR_1"/>
    <property type="match status" value="1"/>
</dbReference>
<dbReference type="GO" id="GO:0005525">
    <property type="term" value="F:GTP binding"/>
    <property type="evidence" value="ECO:0007669"/>
    <property type="project" value="InterPro"/>
</dbReference>
<dbReference type="EMBL" id="JAAHCF010001022">
    <property type="protein sequence ID" value="KAK8141364.1"/>
    <property type="molecule type" value="Genomic_DNA"/>
</dbReference>
<keyword evidence="3" id="KW-0648">Protein biosynthesis</keyword>
<dbReference type="Pfam" id="PF00009">
    <property type="entry name" value="GTP_EFTU"/>
    <property type="match status" value="1"/>
</dbReference>
<evidence type="ECO:0000256" key="3">
    <source>
        <dbReference type="ARBA" id="ARBA00022917"/>
    </source>
</evidence>
<dbReference type="PANTHER" id="PTHR42908:SF10">
    <property type="entry name" value="EUKARYOTIC TRANSLATION ELONGATION FACTOR 2"/>
    <property type="match status" value="1"/>
</dbReference>
<accession>A0AAW0RH76</accession>
<organism evidence="5 6">
    <name type="scientific">Beauveria asiatica</name>
    <dbReference type="NCBI Taxonomy" id="1069075"/>
    <lineage>
        <taxon>Eukaryota</taxon>
        <taxon>Fungi</taxon>
        <taxon>Dikarya</taxon>
        <taxon>Ascomycota</taxon>
        <taxon>Pezizomycotina</taxon>
        <taxon>Sordariomycetes</taxon>
        <taxon>Hypocreomycetidae</taxon>
        <taxon>Hypocreales</taxon>
        <taxon>Cordycipitaceae</taxon>
        <taxon>Beauveria</taxon>
    </lineage>
</organism>
<dbReference type="AlphaFoldDB" id="A0AAW0RH76"/>
<keyword evidence="1" id="KW-0963">Cytoplasm</keyword>
<dbReference type="GO" id="GO:0043022">
    <property type="term" value="F:ribosome binding"/>
    <property type="evidence" value="ECO:0007669"/>
    <property type="project" value="TreeGrafter"/>
</dbReference>
<dbReference type="GO" id="GO:0005829">
    <property type="term" value="C:cytosol"/>
    <property type="evidence" value="ECO:0007669"/>
    <property type="project" value="TreeGrafter"/>
</dbReference>
<reference evidence="5 6" key="1">
    <citation type="submission" date="2020-02" db="EMBL/GenBank/DDBJ databases">
        <title>Comparative genomics of the hypocrealean fungal genus Beauvera.</title>
        <authorList>
            <person name="Showalter D.N."/>
            <person name="Bushley K.E."/>
            <person name="Rehner S.A."/>
        </authorList>
    </citation>
    <scope>NUCLEOTIDE SEQUENCE [LARGE SCALE GENOMIC DNA]</scope>
    <source>
        <strain evidence="5 6">ARSEF4384</strain>
    </source>
</reference>
<evidence type="ECO:0000313" key="6">
    <source>
        <dbReference type="Proteomes" id="UP001397290"/>
    </source>
</evidence>
<evidence type="ECO:0000313" key="5">
    <source>
        <dbReference type="EMBL" id="KAK8141364.1"/>
    </source>
</evidence>
<evidence type="ECO:0000259" key="4">
    <source>
        <dbReference type="Pfam" id="PF00009"/>
    </source>
</evidence>
<dbReference type="Gene3D" id="3.40.50.300">
    <property type="entry name" value="P-loop containing nucleotide triphosphate hydrolases"/>
    <property type="match status" value="1"/>
</dbReference>
<keyword evidence="2 5" id="KW-0251">Elongation factor</keyword>
<dbReference type="InterPro" id="IPR031157">
    <property type="entry name" value="G_TR_CS"/>
</dbReference>
<proteinExistence type="predicted"/>
<dbReference type="SUPFAM" id="SSF52540">
    <property type="entry name" value="P-loop containing nucleoside triphosphate hydrolases"/>
    <property type="match status" value="1"/>
</dbReference>